<dbReference type="InterPro" id="IPR024291">
    <property type="entry name" value="DUF3829"/>
</dbReference>
<comment type="caution">
    <text evidence="3">The sequence shown here is derived from an EMBL/GenBank/DDBJ whole genome shotgun (WGS) entry which is preliminary data.</text>
</comment>
<evidence type="ECO:0000256" key="2">
    <source>
        <dbReference type="SAM" id="SignalP"/>
    </source>
</evidence>
<evidence type="ECO:0000313" key="4">
    <source>
        <dbReference type="Proteomes" id="UP000559864"/>
    </source>
</evidence>
<feature type="signal peptide" evidence="2">
    <location>
        <begin position="1"/>
        <end position="22"/>
    </location>
</feature>
<protein>
    <submittedName>
        <fullName evidence="3">YiiG family protein</fullName>
    </submittedName>
</protein>
<name>A0A7X0ZB50_9LIST</name>
<evidence type="ECO:0000313" key="3">
    <source>
        <dbReference type="EMBL" id="MBC2249016.1"/>
    </source>
</evidence>
<organism evidence="3 4">
    <name type="scientific">Listeria cossartiae subsp. cayugensis</name>
    <dbReference type="NCBI Taxonomy" id="2713505"/>
    <lineage>
        <taxon>Bacteria</taxon>
        <taxon>Bacillati</taxon>
        <taxon>Bacillota</taxon>
        <taxon>Bacilli</taxon>
        <taxon>Bacillales</taxon>
        <taxon>Listeriaceae</taxon>
        <taxon>Listeria</taxon>
        <taxon>Listeria cossartiae</taxon>
    </lineage>
</organism>
<dbReference type="Pfam" id="PF12889">
    <property type="entry name" value="DUF3829"/>
    <property type="match status" value="1"/>
</dbReference>
<feature type="chain" id="PRO_5038906561" evidence="2">
    <location>
        <begin position="23"/>
        <end position="353"/>
    </location>
</feature>
<gene>
    <name evidence="3" type="ORF">HCB49_03255</name>
</gene>
<reference evidence="3 4" key="1">
    <citation type="submission" date="2020-03" db="EMBL/GenBank/DDBJ databases">
        <title>Soil Listeria distribution.</title>
        <authorList>
            <person name="Liao J."/>
            <person name="Wiedmann M."/>
        </authorList>
    </citation>
    <scope>NUCLEOTIDE SEQUENCE [LARGE SCALE GENOMIC DNA]</scope>
    <source>
        <strain evidence="3 4">FSL L7-0123</strain>
    </source>
</reference>
<feature type="coiled-coil region" evidence="1">
    <location>
        <begin position="158"/>
        <end position="185"/>
    </location>
</feature>
<proteinExistence type="predicted"/>
<dbReference type="PROSITE" id="PS51257">
    <property type="entry name" value="PROKAR_LIPOPROTEIN"/>
    <property type="match status" value="1"/>
</dbReference>
<dbReference type="RefSeq" id="WP_185604098.1">
    <property type="nucleotide sequence ID" value="NZ_JAARZC010000001.1"/>
</dbReference>
<dbReference type="AlphaFoldDB" id="A0A7X0ZB50"/>
<dbReference type="EMBL" id="JAARZC010000001">
    <property type="protein sequence ID" value="MBC2249016.1"/>
    <property type="molecule type" value="Genomic_DNA"/>
</dbReference>
<keyword evidence="2" id="KW-0732">Signal</keyword>
<accession>A0A7X0ZB50</accession>
<evidence type="ECO:0000256" key="1">
    <source>
        <dbReference type="SAM" id="Coils"/>
    </source>
</evidence>
<sequence length="353" mass="39829">MNYFKKTGLCLLIIALSASLLAGCGSDKNENPTTDNGLYTKEELVKYNDYVKLSNAINYDFVTARANYFKSYSADNSEFNTPSNNDILTPIRNPAETTNALMAMKDSVSKTPSLPMDKDFKKLSSELTNEIHILNELQTYFTAKSYLDDNFAKAATLHKELTKSIQNSNKEIQSFNEEMQKLNATQQAFAAKAMEKSGSLTCLALNNFISASENLIAELRNQQIDATNVTELDIAAYEKQYTNLTKTYEAFIKASTDETQLEKEQLTSNDLVFLVKKVTSTKAEATLLLDRAKKKQAIPEDELKNPIFIKTMEGTPEKLLKKYNDLISDYNTSLSFHKKYPRRINSVGIIFIY</sequence>
<dbReference type="Proteomes" id="UP000559864">
    <property type="component" value="Unassembled WGS sequence"/>
</dbReference>
<keyword evidence="1" id="KW-0175">Coiled coil</keyword>